<gene>
    <name evidence="11" type="primary">LOC108734242</name>
</gene>
<evidence type="ECO:0000256" key="6">
    <source>
        <dbReference type="ARBA" id="ARBA00023274"/>
    </source>
</evidence>
<proteinExistence type="inferred from homology"/>
<sequence>MLRTSFKEILVKPEKSIRYFYRFVSTNSNDDEDGIKDKKPKEEIKNNPALQKLNALLKQMIDEDVVADKSKKSTEFARATRKNFNNELADKKAEDSTSKQPTESNLKSTVKKVAEVIGGNQKQTESELLQKLLVTVADPNKQPSKSLSDIIKGMTIDREQKPAEISRAQQIRQVIGSTRLQDKSVVNEKIPYKKRIQKSFEATQLETVNIFGSRPLGIFSTDIDQEGVQNKIWDKLYKRELRLAVTHPPANYFQEMILWTEQGKLWKFPIDNEQDLEERDVPFMEHIFLEKHLAPWCPKKGPIRHFMELVCVGLSKNPYLSVEEKKGHIKWFKDYFAEKQRLLKDVGAIPQEFDINKEDVQKIEA</sequence>
<organism evidence="10 11">
    <name type="scientific">Agrilus planipennis</name>
    <name type="common">Emerald ash borer</name>
    <name type="synonym">Agrilus marcopoli</name>
    <dbReference type="NCBI Taxonomy" id="224129"/>
    <lineage>
        <taxon>Eukaryota</taxon>
        <taxon>Metazoa</taxon>
        <taxon>Ecdysozoa</taxon>
        <taxon>Arthropoda</taxon>
        <taxon>Hexapoda</taxon>
        <taxon>Insecta</taxon>
        <taxon>Pterygota</taxon>
        <taxon>Neoptera</taxon>
        <taxon>Endopterygota</taxon>
        <taxon>Coleoptera</taxon>
        <taxon>Polyphaga</taxon>
        <taxon>Elateriformia</taxon>
        <taxon>Buprestoidea</taxon>
        <taxon>Buprestidae</taxon>
        <taxon>Agrilinae</taxon>
        <taxon>Agrilus</taxon>
    </lineage>
</organism>
<name>A0A1W4WL93_AGRPL</name>
<comment type="similarity">
    <text evidence="2">Belongs to the mitochondrion-specific ribosomal protein mS31 family.</text>
</comment>
<keyword evidence="3" id="KW-0809">Transit peptide</keyword>
<dbReference type="AlphaFoldDB" id="A0A1W4WL93"/>
<evidence type="ECO:0000256" key="7">
    <source>
        <dbReference type="ARBA" id="ARBA00035133"/>
    </source>
</evidence>
<evidence type="ECO:0000256" key="8">
    <source>
        <dbReference type="ARBA" id="ARBA00035363"/>
    </source>
</evidence>
<feature type="region of interest" description="Disordered" evidence="9">
    <location>
        <begin position="87"/>
        <end position="107"/>
    </location>
</feature>
<dbReference type="PANTHER" id="PTHR13231">
    <property type="entry name" value="MITOCHONDRIAL RIBOSOMAL PROTEIN S31"/>
    <property type="match status" value="1"/>
</dbReference>
<evidence type="ECO:0000313" key="11">
    <source>
        <dbReference type="RefSeq" id="XP_018321227.1"/>
    </source>
</evidence>
<dbReference type="CTD" id="10240"/>
<evidence type="ECO:0000256" key="9">
    <source>
        <dbReference type="SAM" id="MobiDB-lite"/>
    </source>
</evidence>
<dbReference type="OrthoDB" id="5989925at2759"/>
<dbReference type="FunCoup" id="A0A1W4WL93">
    <property type="interactions" value="574"/>
</dbReference>
<accession>A0A1W4WL93</accession>
<dbReference type="STRING" id="224129.A0A1W4WL93"/>
<reference evidence="11" key="1">
    <citation type="submission" date="2025-08" db="UniProtKB">
        <authorList>
            <consortium name="RefSeq"/>
        </authorList>
    </citation>
    <scope>IDENTIFICATION</scope>
    <source>
        <tissue evidence="11">Entire body</tissue>
    </source>
</reference>
<evidence type="ECO:0000256" key="5">
    <source>
        <dbReference type="ARBA" id="ARBA00023128"/>
    </source>
</evidence>
<keyword evidence="10" id="KW-1185">Reference proteome</keyword>
<dbReference type="Pfam" id="PF15433">
    <property type="entry name" value="MRP-S31"/>
    <property type="match status" value="1"/>
</dbReference>
<dbReference type="Proteomes" id="UP000192223">
    <property type="component" value="Unplaced"/>
</dbReference>
<keyword evidence="6" id="KW-0687">Ribonucleoprotein</keyword>
<evidence type="ECO:0000256" key="3">
    <source>
        <dbReference type="ARBA" id="ARBA00022946"/>
    </source>
</evidence>
<dbReference type="GO" id="GO:0003735">
    <property type="term" value="F:structural constituent of ribosome"/>
    <property type="evidence" value="ECO:0007669"/>
    <property type="project" value="InterPro"/>
</dbReference>
<protein>
    <recommendedName>
        <fullName evidence="7">Small ribosomal subunit protein mS31</fullName>
    </recommendedName>
    <alternativeName>
        <fullName evidence="8">28S ribosomal protein S31, mitochondrial</fullName>
    </alternativeName>
</protein>
<comment type="subcellular location">
    <subcellularLocation>
        <location evidence="1">Mitochondrion</location>
    </subcellularLocation>
</comment>
<evidence type="ECO:0000256" key="1">
    <source>
        <dbReference type="ARBA" id="ARBA00004173"/>
    </source>
</evidence>
<feature type="compositionally biased region" description="Basic and acidic residues" evidence="9">
    <location>
        <begin position="88"/>
        <end position="97"/>
    </location>
</feature>
<dbReference type="InParanoid" id="A0A1W4WL93"/>
<evidence type="ECO:0000313" key="10">
    <source>
        <dbReference type="Proteomes" id="UP000192223"/>
    </source>
</evidence>
<dbReference type="GeneID" id="108734242"/>
<evidence type="ECO:0000256" key="4">
    <source>
        <dbReference type="ARBA" id="ARBA00022980"/>
    </source>
</evidence>
<feature type="compositionally biased region" description="Polar residues" evidence="9">
    <location>
        <begin position="98"/>
        <end position="107"/>
    </location>
</feature>
<dbReference type="KEGG" id="apln:108734242"/>
<dbReference type="PANTHER" id="PTHR13231:SF3">
    <property type="entry name" value="SMALL RIBOSOMAL SUBUNIT PROTEIN MS31"/>
    <property type="match status" value="1"/>
</dbReference>
<keyword evidence="4 11" id="KW-0689">Ribosomal protein</keyword>
<dbReference type="GO" id="GO:0005763">
    <property type="term" value="C:mitochondrial small ribosomal subunit"/>
    <property type="evidence" value="ECO:0007669"/>
    <property type="project" value="InterPro"/>
</dbReference>
<dbReference type="RefSeq" id="XP_018321227.1">
    <property type="nucleotide sequence ID" value="XM_018465725.2"/>
</dbReference>
<keyword evidence="5" id="KW-0496">Mitochondrion</keyword>
<dbReference type="InterPro" id="IPR026299">
    <property type="entry name" value="MRP-S31"/>
</dbReference>
<evidence type="ECO:0000256" key="2">
    <source>
        <dbReference type="ARBA" id="ARBA00011057"/>
    </source>
</evidence>